<organism evidence="2 3">
    <name type="scientific">Blepharisma stoltei</name>
    <dbReference type="NCBI Taxonomy" id="1481888"/>
    <lineage>
        <taxon>Eukaryota</taxon>
        <taxon>Sar</taxon>
        <taxon>Alveolata</taxon>
        <taxon>Ciliophora</taxon>
        <taxon>Postciliodesmatophora</taxon>
        <taxon>Heterotrichea</taxon>
        <taxon>Heterotrichida</taxon>
        <taxon>Blepharismidae</taxon>
        <taxon>Blepharisma</taxon>
    </lineage>
</organism>
<dbReference type="AlphaFoldDB" id="A0AAU9JZG0"/>
<evidence type="ECO:0000256" key="1">
    <source>
        <dbReference type="SAM" id="MobiDB-lite"/>
    </source>
</evidence>
<dbReference type="PANTHER" id="PTHR38566">
    <property type="entry name" value="RNA_LIG_T4_1 DOMAIN-CONTAINING PROTEIN"/>
    <property type="match status" value="1"/>
</dbReference>
<dbReference type="EMBL" id="CAJZBQ010000052">
    <property type="protein sequence ID" value="CAG9330851.1"/>
    <property type="molecule type" value="Genomic_DNA"/>
</dbReference>
<comment type="caution">
    <text evidence="2">The sequence shown here is derived from an EMBL/GenBank/DDBJ whole genome shotgun (WGS) entry which is preliminary data.</text>
</comment>
<dbReference type="Gene3D" id="3.40.50.300">
    <property type="entry name" value="P-loop containing nucleotide triphosphate hydrolases"/>
    <property type="match status" value="1"/>
</dbReference>
<dbReference type="PANTHER" id="PTHR38566:SF1">
    <property type="entry name" value="CHROMOSOME UNDETERMINED SCAFFOLD_18, WHOLE GENOME SHOTGUN SEQUENCE"/>
    <property type="match status" value="1"/>
</dbReference>
<dbReference type="InterPro" id="IPR027417">
    <property type="entry name" value="P-loop_NTPase"/>
</dbReference>
<name>A0AAU9JZG0_9CILI</name>
<evidence type="ECO:0000313" key="2">
    <source>
        <dbReference type="EMBL" id="CAG9330851.1"/>
    </source>
</evidence>
<gene>
    <name evidence="2" type="ORF">BSTOLATCC_MIC52261</name>
</gene>
<dbReference type="Proteomes" id="UP001162131">
    <property type="component" value="Unassembled WGS sequence"/>
</dbReference>
<reference evidence="2" key="1">
    <citation type="submission" date="2021-09" db="EMBL/GenBank/DDBJ databases">
        <authorList>
            <consortium name="AG Swart"/>
            <person name="Singh M."/>
            <person name="Singh A."/>
            <person name="Seah K."/>
            <person name="Emmerich C."/>
        </authorList>
    </citation>
    <scope>NUCLEOTIDE SEQUENCE</scope>
    <source>
        <strain evidence="2">ATCC30299</strain>
    </source>
</reference>
<keyword evidence="3" id="KW-1185">Reference proteome</keyword>
<accession>A0AAU9JZG0</accession>
<proteinExistence type="predicted"/>
<feature type="compositionally biased region" description="Basic and acidic residues" evidence="1">
    <location>
        <begin position="977"/>
        <end position="1011"/>
    </location>
</feature>
<feature type="region of interest" description="Disordered" evidence="1">
    <location>
        <begin position="972"/>
        <end position="1011"/>
    </location>
</feature>
<evidence type="ECO:0000313" key="3">
    <source>
        <dbReference type="Proteomes" id="UP001162131"/>
    </source>
</evidence>
<sequence>MGKKQEQVFIEPNTIFGPAEILEWCATSKPSKQVKAVESPIPFKDNFKLFDISFNLQGRSFEEDALYTKELFLRNNIRRGNSVLIQLKDKKDEIEADTPSMIMNYTYSNAWFVRRGMQKFFDLYPEFTFQNNTKNLNTLGSFAGNFPIRYNSQDSQKELLRKIIFYDAEEAIIREGASVEVYKTNKANGENAQVSYARPLDAWIISSKNVSIAARSQEDFDLLNLERFNFAKLIGVEWFKHISTLSRDLIEDLKRDLDGFTFVGEYVGNKEYQHLVKYNETTILFFSYVDNNSPYSFMPPLKAFSLFEKYHLNRVKVEYIGNMRTLDELYRNLGNLYNKISSEALIDEGEGSVIYLLKNQTPDSSVLYAANSTIFGNQPSNFTEEELSQAILSQIALSASKMKTLEYRIFRKLREKIKNMVSEKKKVSAKTSLSKFINETQELAGEIELPKPLDYYFKIAEVAFAFVEKQKALGKKFKEGYIDFLDMIIDRVNAGKNPEIRDEEINNEQFITELNPLIVNIITPPFVLDKSEKDTICEALKPKNIEKNWNKRMTIKEGLTVCFPLGFSAVEDPVPSNTLFAFYRTTDDGYQKSEEIIAECKREKNKAMPDGMAGYLKIDHHKKLKEFQNKATASRLLIEEQSRDFVLEGFDIDLSEFILALKMKIDLLRNRVPEETKSVESTLSIDVESNKIFVIVPMGIPAMGKSFIIKSFKSAVEKHEGVTFSVISSDKIREECMKEYMESSKNWDKDNAFEKTNKTARKKFAKDISKEMETKSKCHVIFLDKNHPPNSIERTFGDINKNAPKKTQIRVIALVPECSTPFVINDNKRDQTLTYELSLSFLIQCLVRVRNRTEHETLTGSLSKRVAVVLMMYNMYRDVRFDDYLNNGFHYIMRLPFTEENAFEVDENMRFVVSKTLTASRPGSLPNENIIRDLVELIEQYADRLPRVDPVPKITSEIGKFFDFIKKGNSGFEEETKEPTRRNEEVVRAKVESTRSAEEIKQSSKKGRPEPKNHKLPIYIGIDADAWFKPLLVPIVLSCLGEFADTYENKDIVKDLQDIRNAAILGIDPEHFSETWKIVNDLHITTLFLGGNSKLSKSVEYMEFEQNKEIEFALTHIVYVPRHIICASANKFNRHIKIANKCPHMSLLTGKWTAKYSNDVLSSIPLESGINRYQIPSKQGQLEAYSISLSPKIMVKGITKNYYN</sequence>
<dbReference type="SUPFAM" id="SSF56091">
    <property type="entry name" value="DNA ligase/mRNA capping enzyme, catalytic domain"/>
    <property type="match status" value="1"/>
</dbReference>
<protein>
    <submittedName>
        <fullName evidence="2">Uncharacterized protein</fullName>
    </submittedName>
</protein>